<dbReference type="FunFam" id="3.40.50.300:FF:000221">
    <property type="entry name" value="Multidrug ABC transporter ATP-binding protein"/>
    <property type="match status" value="1"/>
</dbReference>
<dbReference type="AlphaFoldDB" id="A0A381R2P3"/>
<dbReference type="EMBL" id="UINC01001660">
    <property type="protein sequence ID" value="SUZ86015.1"/>
    <property type="molecule type" value="Genomic_DNA"/>
</dbReference>
<dbReference type="PROSITE" id="PS50893">
    <property type="entry name" value="ABC_TRANSPORTER_2"/>
    <property type="match status" value="1"/>
</dbReference>
<dbReference type="SUPFAM" id="SSF90123">
    <property type="entry name" value="ABC transporter transmembrane region"/>
    <property type="match status" value="1"/>
</dbReference>
<keyword evidence="2" id="KW-0813">Transport</keyword>
<keyword evidence="8 9" id="KW-0472">Membrane</keyword>
<feature type="transmembrane region" description="Helical" evidence="9">
    <location>
        <begin position="64"/>
        <end position="84"/>
    </location>
</feature>
<sequence length="583" mass="66858">MKELRKLDKYLYKYRFKLLAGLLITIVSRIFSLVTPRLVGDSLTLIENYISDNSILVSNLKEMLLINIIIIIGASIISGFFTFLMRQTIINVSRYIEFDLKNEIFSHYQTLDQNFYKKNRTGDLMNRISEDVSRARMYFGPVLMYGTNAIVLFIVIISYMFSIEPKLTIYTLIPLPVLSIIIYKISNIINIKSTKVQESLSDLSSHSQETFSGISILKSFNIQKLVYNQFDKLSYISFKNNLSLAKIQAWFFPLIIFLIGLSNLIVIYVGGNLYINGNIEIGVVAEFIIYVNMLTWPVTLVGWVTATVKQAEASQKRINEFLNEETKVKDGSKRLNLNKTFDVKFKDLNFRYKKTGIKVFESFNLKIKKGEKLGILGNVGSGKTTLLDLISRIYDPDAGQITFDNYDIKNYKTEDVRSRISYVPQNNFLFSESIEKNIGFGNISADLNKIKEAAIRAEINDEIEKFKNGYNTILGERGVTLSGGQVQRVSISRSFLKKASIYLFDDCFSSLDSDTEERLISNLNSTFKDKTIVIVSHRLSCLKYSDRIIVLEDGKIIQEGNHSKLIDLEGYYKDLYYKQMKEK</sequence>
<dbReference type="PANTHER" id="PTHR43394:SF1">
    <property type="entry name" value="ATP-BINDING CASSETTE SUB-FAMILY B MEMBER 10, MITOCHONDRIAL"/>
    <property type="match status" value="1"/>
</dbReference>
<dbReference type="GO" id="GO:0005524">
    <property type="term" value="F:ATP binding"/>
    <property type="evidence" value="ECO:0007669"/>
    <property type="project" value="UniProtKB-KW"/>
</dbReference>
<dbReference type="GO" id="GO:0005886">
    <property type="term" value="C:plasma membrane"/>
    <property type="evidence" value="ECO:0007669"/>
    <property type="project" value="UniProtKB-SubCell"/>
</dbReference>
<feature type="domain" description="ABC transmembrane type-1" evidence="11">
    <location>
        <begin position="19"/>
        <end position="310"/>
    </location>
</feature>
<evidence type="ECO:0000256" key="8">
    <source>
        <dbReference type="ARBA" id="ARBA00023136"/>
    </source>
</evidence>
<proteinExistence type="predicted"/>
<protein>
    <recommendedName>
        <fullName evidence="13">ABC transporter domain-containing protein</fullName>
    </recommendedName>
</protein>
<dbReference type="InterPro" id="IPR003439">
    <property type="entry name" value="ABC_transporter-like_ATP-bd"/>
</dbReference>
<evidence type="ECO:0000256" key="4">
    <source>
        <dbReference type="ARBA" id="ARBA00022692"/>
    </source>
</evidence>
<evidence type="ECO:0000256" key="7">
    <source>
        <dbReference type="ARBA" id="ARBA00022989"/>
    </source>
</evidence>
<gene>
    <name evidence="12" type="ORF">METZ01_LOCUS38869</name>
</gene>
<dbReference type="InterPro" id="IPR011527">
    <property type="entry name" value="ABC1_TM_dom"/>
</dbReference>
<dbReference type="PROSITE" id="PS50929">
    <property type="entry name" value="ABC_TM1F"/>
    <property type="match status" value="1"/>
</dbReference>
<organism evidence="12">
    <name type="scientific">marine metagenome</name>
    <dbReference type="NCBI Taxonomy" id="408172"/>
    <lineage>
        <taxon>unclassified sequences</taxon>
        <taxon>metagenomes</taxon>
        <taxon>ecological metagenomes</taxon>
    </lineage>
</organism>
<dbReference type="InterPro" id="IPR027417">
    <property type="entry name" value="P-loop_NTPase"/>
</dbReference>
<evidence type="ECO:0000256" key="1">
    <source>
        <dbReference type="ARBA" id="ARBA00004651"/>
    </source>
</evidence>
<keyword evidence="6" id="KW-0067">ATP-binding</keyword>
<dbReference type="InterPro" id="IPR003593">
    <property type="entry name" value="AAA+_ATPase"/>
</dbReference>
<dbReference type="PANTHER" id="PTHR43394">
    <property type="entry name" value="ATP-DEPENDENT PERMEASE MDL1, MITOCHONDRIAL"/>
    <property type="match status" value="1"/>
</dbReference>
<evidence type="ECO:0000256" key="5">
    <source>
        <dbReference type="ARBA" id="ARBA00022741"/>
    </source>
</evidence>
<reference evidence="12" key="1">
    <citation type="submission" date="2018-05" db="EMBL/GenBank/DDBJ databases">
        <authorList>
            <person name="Lanie J.A."/>
            <person name="Ng W.-L."/>
            <person name="Kazmierczak K.M."/>
            <person name="Andrzejewski T.M."/>
            <person name="Davidsen T.M."/>
            <person name="Wayne K.J."/>
            <person name="Tettelin H."/>
            <person name="Glass J.I."/>
            <person name="Rusch D."/>
            <person name="Podicherti R."/>
            <person name="Tsui H.-C.T."/>
            <person name="Winkler M.E."/>
        </authorList>
    </citation>
    <scope>NUCLEOTIDE SEQUENCE</scope>
</reference>
<keyword evidence="5" id="KW-0547">Nucleotide-binding</keyword>
<keyword evidence="3" id="KW-1003">Cell membrane</keyword>
<evidence type="ECO:0000256" key="6">
    <source>
        <dbReference type="ARBA" id="ARBA00022840"/>
    </source>
</evidence>
<dbReference type="Pfam" id="PF00005">
    <property type="entry name" value="ABC_tran"/>
    <property type="match status" value="1"/>
</dbReference>
<evidence type="ECO:0000256" key="9">
    <source>
        <dbReference type="SAM" id="Phobius"/>
    </source>
</evidence>
<feature type="domain" description="ABC transporter" evidence="10">
    <location>
        <begin position="343"/>
        <end position="578"/>
    </location>
</feature>
<feature type="transmembrane region" description="Helical" evidence="9">
    <location>
        <begin position="287"/>
        <end position="308"/>
    </location>
</feature>
<evidence type="ECO:0008006" key="13">
    <source>
        <dbReference type="Google" id="ProtNLM"/>
    </source>
</evidence>
<dbReference type="Pfam" id="PF00664">
    <property type="entry name" value="ABC_membrane"/>
    <property type="match status" value="1"/>
</dbReference>
<keyword evidence="4 9" id="KW-0812">Transmembrane</keyword>
<dbReference type="InterPro" id="IPR039421">
    <property type="entry name" value="Type_1_exporter"/>
</dbReference>
<dbReference type="Gene3D" id="3.40.50.300">
    <property type="entry name" value="P-loop containing nucleotide triphosphate hydrolases"/>
    <property type="match status" value="1"/>
</dbReference>
<dbReference type="SMART" id="SM00382">
    <property type="entry name" value="AAA"/>
    <property type="match status" value="1"/>
</dbReference>
<evidence type="ECO:0000313" key="12">
    <source>
        <dbReference type="EMBL" id="SUZ86015.1"/>
    </source>
</evidence>
<comment type="subcellular location">
    <subcellularLocation>
        <location evidence="1">Cell membrane</location>
        <topology evidence="1">Multi-pass membrane protein</topology>
    </subcellularLocation>
</comment>
<name>A0A381R2P3_9ZZZZ</name>
<dbReference type="Gene3D" id="1.20.1560.10">
    <property type="entry name" value="ABC transporter type 1, transmembrane domain"/>
    <property type="match status" value="1"/>
</dbReference>
<dbReference type="GO" id="GO:0016887">
    <property type="term" value="F:ATP hydrolysis activity"/>
    <property type="evidence" value="ECO:0007669"/>
    <property type="project" value="InterPro"/>
</dbReference>
<dbReference type="GO" id="GO:0015421">
    <property type="term" value="F:ABC-type oligopeptide transporter activity"/>
    <property type="evidence" value="ECO:0007669"/>
    <property type="project" value="TreeGrafter"/>
</dbReference>
<dbReference type="CDD" id="cd18541">
    <property type="entry name" value="ABC_6TM_TmrB_like"/>
    <property type="match status" value="1"/>
</dbReference>
<feature type="transmembrane region" description="Helical" evidence="9">
    <location>
        <begin position="249"/>
        <end position="275"/>
    </location>
</feature>
<evidence type="ECO:0000259" key="10">
    <source>
        <dbReference type="PROSITE" id="PS50893"/>
    </source>
</evidence>
<dbReference type="SUPFAM" id="SSF52540">
    <property type="entry name" value="P-loop containing nucleoside triphosphate hydrolases"/>
    <property type="match status" value="1"/>
</dbReference>
<evidence type="ECO:0000256" key="2">
    <source>
        <dbReference type="ARBA" id="ARBA00022448"/>
    </source>
</evidence>
<accession>A0A381R2P3</accession>
<feature type="transmembrane region" description="Helical" evidence="9">
    <location>
        <begin position="142"/>
        <end position="161"/>
    </location>
</feature>
<keyword evidence="7 9" id="KW-1133">Transmembrane helix</keyword>
<evidence type="ECO:0000259" key="11">
    <source>
        <dbReference type="PROSITE" id="PS50929"/>
    </source>
</evidence>
<feature type="transmembrane region" description="Helical" evidence="9">
    <location>
        <begin position="167"/>
        <end position="185"/>
    </location>
</feature>
<dbReference type="InterPro" id="IPR036640">
    <property type="entry name" value="ABC1_TM_sf"/>
</dbReference>
<evidence type="ECO:0000256" key="3">
    <source>
        <dbReference type="ARBA" id="ARBA00022475"/>
    </source>
</evidence>